<dbReference type="Proteomes" id="UP000077202">
    <property type="component" value="Unassembled WGS sequence"/>
</dbReference>
<protein>
    <submittedName>
        <fullName evidence="1">Uncharacterized protein</fullName>
    </submittedName>
</protein>
<accession>A0A176VLG2</accession>
<evidence type="ECO:0000313" key="2">
    <source>
        <dbReference type="Proteomes" id="UP000077202"/>
    </source>
</evidence>
<reference evidence="1" key="1">
    <citation type="submission" date="2016-03" db="EMBL/GenBank/DDBJ databases">
        <title>Mechanisms controlling the formation of the plant cell surface in tip-growing cells are functionally conserved among land plants.</title>
        <authorList>
            <person name="Honkanen S."/>
            <person name="Jones V.A."/>
            <person name="Morieri G."/>
            <person name="Champion C."/>
            <person name="Hetherington A.J."/>
            <person name="Kelly S."/>
            <person name="Saint-Marcoux D."/>
            <person name="Proust H."/>
            <person name="Prescott H."/>
            <person name="Dolan L."/>
        </authorList>
    </citation>
    <scope>NUCLEOTIDE SEQUENCE [LARGE SCALE GENOMIC DNA]</scope>
    <source>
        <tissue evidence="1">Whole gametophyte</tissue>
    </source>
</reference>
<dbReference type="EMBL" id="LVLJ01003524">
    <property type="protein sequence ID" value="OAE21151.1"/>
    <property type="molecule type" value="Genomic_DNA"/>
</dbReference>
<sequence>MAGDGSEVVSSSARVEVEASGITEYSTPELKNENTVQDEAKVYEDRVRVEGCGVEAMALVGSSSSFQDPESTYVWYGSYASNMWSARFMCYIEGGQVEGMARACGGGRNRTPPVASRWLRVPHKLIFGHEWSSFWGSGGVAFLDPISHGGSPDTLMRIYKITLQQFCDVLAQENRRDPNDSTVNSHSTVDWNFIDRLRRDEIASHRTFDFFPGSWYGTLKYLRDEDGLPILTFTCSIADMRRFSEGQLPVCAPSKSYSHVIIRGLLEHGLSEEEATAYVKAHSPPYDRVSVMNHM</sequence>
<keyword evidence="2" id="KW-1185">Reference proteome</keyword>
<organism evidence="1 2">
    <name type="scientific">Marchantia polymorpha subsp. ruderalis</name>
    <dbReference type="NCBI Taxonomy" id="1480154"/>
    <lineage>
        <taxon>Eukaryota</taxon>
        <taxon>Viridiplantae</taxon>
        <taxon>Streptophyta</taxon>
        <taxon>Embryophyta</taxon>
        <taxon>Marchantiophyta</taxon>
        <taxon>Marchantiopsida</taxon>
        <taxon>Marchantiidae</taxon>
        <taxon>Marchantiales</taxon>
        <taxon>Marchantiaceae</taxon>
        <taxon>Marchantia</taxon>
    </lineage>
</organism>
<name>A0A176VLG2_MARPO</name>
<evidence type="ECO:0000313" key="1">
    <source>
        <dbReference type="EMBL" id="OAE21151.1"/>
    </source>
</evidence>
<dbReference type="Gene3D" id="3.10.490.10">
    <property type="entry name" value="Gamma-glutamyl cyclotransferase-like"/>
    <property type="match status" value="1"/>
</dbReference>
<gene>
    <name evidence="1" type="ORF">AXG93_872s1200</name>
</gene>
<comment type="caution">
    <text evidence="1">The sequence shown here is derived from an EMBL/GenBank/DDBJ whole genome shotgun (WGS) entry which is preliminary data.</text>
</comment>
<dbReference type="AlphaFoldDB" id="A0A176VLG2"/>
<proteinExistence type="predicted"/>